<dbReference type="OrthoDB" id="9773765at2"/>
<dbReference type="InterPro" id="IPR006367">
    <property type="entry name" value="Sirohaem_synthase_N"/>
</dbReference>
<proteinExistence type="predicted"/>
<dbReference type="SUPFAM" id="SSF51735">
    <property type="entry name" value="NAD(P)-binding Rossmann-fold domains"/>
    <property type="match status" value="1"/>
</dbReference>
<protein>
    <recommendedName>
        <fullName evidence="2">precorrin-2 dehydrogenase</fullName>
        <ecNumber evidence="2">1.3.1.76</ecNumber>
    </recommendedName>
</protein>
<keyword evidence="3 8" id="KW-0560">Oxidoreductase</keyword>
<dbReference type="EMBL" id="QWLA01000155">
    <property type="protein sequence ID" value="RIH81496.1"/>
    <property type="molecule type" value="Genomic_DNA"/>
</dbReference>
<dbReference type="InterPro" id="IPR036291">
    <property type="entry name" value="NAD(P)-bd_dom_sf"/>
</dbReference>
<dbReference type="InterPro" id="IPR028161">
    <property type="entry name" value="Met8-like"/>
</dbReference>
<comment type="caution">
    <text evidence="8">The sequence shown here is derived from an EMBL/GenBank/DDBJ whole genome shotgun (WGS) entry which is preliminary data.</text>
</comment>
<dbReference type="NCBIfam" id="TIGR01470">
    <property type="entry name" value="cysG_Nterm"/>
    <property type="match status" value="1"/>
</dbReference>
<organism evidence="8 9">
    <name type="scientific">Calidithermus roseus</name>
    <dbReference type="NCBI Taxonomy" id="1644118"/>
    <lineage>
        <taxon>Bacteria</taxon>
        <taxon>Thermotogati</taxon>
        <taxon>Deinococcota</taxon>
        <taxon>Deinococci</taxon>
        <taxon>Thermales</taxon>
        <taxon>Thermaceae</taxon>
        <taxon>Calidithermus</taxon>
    </lineage>
</organism>
<evidence type="ECO:0000256" key="3">
    <source>
        <dbReference type="ARBA" id="ARBA00023002"/>
    </source>
</evidence>
<keyword evidence="5" id="KW-0627">Porphyrin biosynthesis</keyword>
<dbReference type="InterPro" id="IPR019478">
    <property type="entry name" value="Sirohaem_synthase_dimer_dom"/>
</dbReference>
<dbReference type="PANTHER" id="PTHR35330">
    <property type="entry name" value="SIROHEME BIOSYNTHESIS PROTEIN MET8"/>
    <property type="match status" value="1"/>
</dbReference>
<evidence type="ECO:0000313" key="8">
    <source>
        <dbReference type="EMBL" id="RIH81496.1"/>
    </source>
</evidence>
<dbReference type="InterPro" id="IPR042518">
    <property type="entry name" value="SirC_C"/>
</dbReference>
<sequence length="242" mass="26312">MLNLTGREVLFVGGGWETEAKVRGLLEVGAKVTLLSPHAHPGLEPLLHEGRLRWLRRGYQRGDLAGFSLCFAHPRERSLHALIAQEARERGVWLNAVDDPAHCDFILPAVHRQGELVIAVSTSGAAPALGVRIKQGLAQAYGPEYALYLQLLRSLRPLVLQSYPHDFEARKAAWYRMIDSPALERLALGEVEEAREILLAALYHQHNASASTSTSAPALASASALALASETPELALALEVPS</sequence>
<dbReference type="SUPFAM" id="SSF75615">
    <property type="entry name" value="Siroheme synthase middle domains-like"/>
    <property type="match status" value="1"/>
</dbReference>
<comment type="pathway">
    <text evidence="1">Porphyrin-containing compound metabolism; siroheme biosynthesis; sirohydrochlorin from precorrin-2: step 1/1.</text>
</comment>
<dbReference type="AlphaFoldDB" id="A0A399ECG8"/>
<dbReference type="GO" id="GO:0043115">
    <property type="term" value="F:precorrin-2 dehydrogenase activity"/>
    <property type="evidence" value="ECO:0007669"/>
    <property type="project" value="UniProtKB-EC"/>
</dbReference>
<dbReference type="Gene3D" id="1.10.8.610">
    <property type="entry name" value="SirC, precorrin-2 dehydrogenase, C-terminal helical domain-like"/>
    <property type="match status" value="1"/>
</dbReference>
<evidence type="ECO:0000256" key="5">
    <source>
        <dbReference type="ARBA" id="ARBA00023244"/>
    </source>
</evidence>
<comment type="catalytic activity">
    <reaction evidence="6">
        <text>precorrin-2 + NAD(+) = sirohydrochlorin + NADH + 2 H(+)</text>
        <dbReference type="Rhea" id="RHEA:15613"/>
        <dbReference type="ChEBI" id="CHEBI:15378"/>
        <dbReference type="ChEBI" id="CHEBI:57540"/>
        <dbReference type="ChEBI" id="CHEBI:57945"/>
        <dbReference type="ChEBI" id="CHEBI:58351"/>
        <dbReference type="ChEBI" id="CHEBI:58827"/>
        <dbReference type="EC" id="1.3.1.76"/>
    </reaction>
</comment>
<dbReference type="UniPathway" id="UPA00262">
    <property type="reaction ID" value="UER00222"/>
</dbReference>
<evidence type="ECO:0000259" key="7">
    <source>
        <dbReference type="Pfam" id="PF10414"/>
    </source>
</evidence>
<accession>A0A399ECG8</accession>
<dbReference type="GO" id="GO:0019354">
    <property type="term" value="P:siroheme biosynthetic process"/>
    <property type="evidence" value="ECO:0007669"/>
    <property type="project" value="UniProtKB-UniPathway"/>
</dbReference>
<keyword evidence="9" id="KW-1185">Reference proteome</keyword>
<evidence type="ECO:0000256" key="2">
    <source>
        <dbReference type="ARBA" id="ARBA00012400"/>
    </source>
</evidence>
<evidence type="ECO:0000256" key="1">
    <source>
        <dbReference type="ARBA" id="ARBA00005010"/>
    </source>
</evidence>
<dbReference type="PANTHER" id="PTHR35330:SF1">
    <property type="entry name" value="SIROHEME BIOSYNTHESIS PROTEIN MET8"/>
    <property type="match status" value="1"/>
</dbReference>
<name>A0A399ECG8_9DEIN</name>
<keyword evidence="4" id="KW-0520">NAD</keyword>
<dbReference type="GO" id="GO:0004325">
    <property type="term" value="F:ferrochelatase activity"/>
    <property type="evidence" value="ECO:0007669"/>
    <property type="project" value="InterPro"/>
</dbReference>
<feature type="domain" description="Sirohaem synthase dimerisation" evidence="7">
    <location>
        <begin position="150"/>
        <end position="202"/>
    </location>
</feature>
<gene>
    <name evidence="8" type="primary">sirC</name>
    <name evidence="8" type="ORF">Mrose_03580</name>
</gene>
<dbReference type="EC" id="1.3.1.76" evidence="2"/>
<evidence type="ECO:0000313" key="9">
    <source>
        <dbReference type="Proteomes" id="UP000265341"/>
    </source>
</evidence>
<evidence type="ECO:0000256" key="4">
    <source>
        <dbReference type="ARBA" id="ARBA00023027"/>
    </source>
</evidence>
<dbReference type="Proteomes" id="UP000265341">
    <property type="component" value="Unassembled WGS sequence"/>
</dbReference>
<evidence type="ECO:0000256" key="6">
    <source>
        <dbReference type="ARBA" id="ARBA00047561"/>
    </source>
</evidence>
<dbReference type="Pfam" id="PF13241">
    <property type="entry name" value="NAD_binding_7"/>
    <property type="match status" value="1"/>
</dbReference>
<reference evidence="8 9" key="1">
    <citation type="submission" date="2018-08" db="EMBL/GenBank/DDBJ databases">
        <title>Meiothermus roseus NBRC 110900 genome sequencing project.</title>
        <authorList>
            <person name="Da Costa M.S."/>
            <person name="Albuquerque L."/>
            <person name="Raposo P."/>
            <person name="Froufe H.J.C."/>
            <person name="Barroso C.S."/>
            <person name="Egas C."/>
        </authorList>
    </citation>
    <scope>NUCLEOTIDE SEQUENCE [LARGE SCALE GENOMIC DNA]</scope>
    <source>
        <strain evidence="8 9">NBRC 110900</strain>
    </source>
</reference>
<dbReference type="Gene3D" id="3.40.50.720">
    <property type="entry name" value="NAD(P)-binding Rossmann-like Domain"/>
    <property type="match status" value="1"/>
</dbReference>
<dbReference type="Pfam" id="PF10414">
    <property type="entry name" value="CysG_dimeriser"/>
    <property type="match status" value="1"/>
</dbReference>